<reference evidence="2" key="2">
    <citation type="submission" date="2018-03" db="EMBL/GenBank/DDBJ databases">
        <title>The Triticum urartu genome reveals the dynamic nature of wheat genome evolution.</title>
        <authorList>
            <person name="Ling H."/>
            <person name="Ma B."/>
            <person name="Shi X."/>
            <person name="Liu H."/>
            <person name="Dong L."/>
            <person name="Sun H."/>
            <person name="Cao Y."/>
            <person name="Gao Q."/>
            <person name="Zheng S."/>
            <person name="Li Y."/>
            <person name="Yu Y."/>
            <person name="Du H."/>
            <person name="Qi M."/>
            <person name="Li Y."/>
            <person name="Yu H."/>
            <person name="Cui Y."/>
            <person name="Wang N."/>
            <person name="Chen C."/>
            <person name="Wu H."/>
            <person name="Zhao Y."/>
            <person name="Zhang J."/>
            <person name="Li Y."/>
            <person name="Zhou W."/>
            <person name="Zhang B."/>
            <person name="Hu W."/>
            <person name="Eijk M."/>
            <person name="Tang J."/>
            <person name="Witsenboer H."/>
            <person name="Zhao S."/>
            <person name="Li Z."/>
            <person name="Zhang A."/>
            <person name="Wang D."/>
            <person name="Liang C."/>
        </authorList>
    </citation>
    <scope>NUCLEOTIDE SEQUENCE [LARGE SCALE GENOMIC DNA]</scope>
    <source>
        <strain evidence="2">cv. G1812</strain>
    </source>
</reference>
<accession>A0A8R7QN80</accession>
<reference evidence="2" key="3">
    <citation type="submission" date="2022-06" db="UniProtKB">
        <authorList>
            <consortium name="EnsemblPlants"/>
        </authorList>
    </citation>
    <scope>IDENTIFICATION</scope>
</reference>
<feature type="compositionally biased region" description="Polar residues" evidence="1">
    <location>
        <begin position="1"/>
        <end position="10"/>
    </location>
</feature>
<sequence length="112" mass="11925">MATYMGSQLVMSHGKGRLLSSRSSSSSVGRITVTPLAAQVARVTRAVQHPPPGPVSDGPRPDGSGSILQVDRAKKTDKVHTGCGDPPCGKRHPRPKRMARQGQEKEEAQSPF</sequence>
<organism evidence="2 3">
    <name type="scientific">Triticum urartu</name>
    <name type="common">Red wild einkorn</name>
    <name type="synonym">Crithodium urartu</name>
    <dbReference type="NCBI Taxonomy" id="4572"/>
    <lineage>
        <taxon>Eukaryota</taxon>
        <taxon>Viridiplantae</taxon>
        <taxon>Streptophyta</taxon>
        <taxon>Embryophyta</taxon>
        <taxon>Tracheophyta</taxon>
        <taxon>Spermatophyta</taxon>
        <taxon>Magnoliopsida</taxon>
        <taxon>Liliopsida</taxon>
        <taxon>Poales</taxon>
        <taxon>Poaceae</taxon>
        <taxon>BOP clade</taxon>
        <taxon>Pooideae</taxon>
        <taxon>Triticodae</taxon>
        <taxon>Triticeae</taxon>
        <taxon>Triticinae</taxon>
        <taxon>Triticum</taxon>
    </lineage>
</organism>
<keyword evidence="3" id="KW-1185">Reference proteome</keyword>
<feature type="compositionally biased region" description="Low complexity" evidence="1">
    <location>
        <begin position="55"/>
        <end position="66"/>
    </location>
</feature>
<dbReference type="Gramene" id="TuG1812G0500005297.01.T01">
    <property type="protein sequence ID" value="TuG1812G0500005297.01.T01"/>
    <property type="gene ID" value="TuG1812G0500005297.01"/>
</dbReference>
<evidence type="ECO:0000313" key="3">
    <source>
        <dbReference type="Proteomes" id="UP000015106"/>
    </source>
</evidence>
<evidence type="ECO:0000256" key="1">
    <source>
        <dbReference type="SAM" id="MobiDB-lite"/>
    </source>
</evidence>
<name>A0A8R7QN80_TRIUA</name>
<dbReference type="Proteomes" id="UP000015106">
    <property type="component" value="Chromosome 5"/>
</dbReference>
<feature type="compositionally biased region" description="Basic and acidic residues" evidence="1">
    <location>
        <begin position="71"/>
        <end position="80"/>
    </location>
</feature>
<feature type="compositionally biased region" description="Basic and acidic residues" evidence="1">
    <location>
        <begin position="102"/>
        <end position="112"/>
    </location>
</feature>
<reference evidence="3" key="1">
    <citation type="journal article" date="2013" name="Nature">
        <title>Draft genome of the wheat A-genome progenitor Triticum urartu.</title>
        <authorList>
            <person name="Ling H.Q."/>
            <person name="Zhao S."/>
            <person name="Liu D."/>
            <person name="Wang J."/>
            <person name="Sun H."/>
            <person name="Zhang C."/>
            <person name="Fan H."/>
            <person name="Li D."/>
            <person name="Dong L."/>
            <person name="Tao Y."/>
            <person name="Gao C."/>
            <person name="Wu H."/>
            <person name="Li Y."/>
            <person name="Cui Y."/>
            <person name="Guo X."/>
            <person name="Zheng S."/>
            <person name="Wang B."/>
            <person name="Yu K."/>
            <person name="Liang Q."/>
            <person name="Yang W."/>
            <person name="Lou X."/>
            <person name="Chen J."/>
            <person name="Feng M."/>
            <person name="Jian J."/>
            <person name="Zhang X."/>
            <person name="Luo G."/>
            <person name="Jiang Y."/>
            <person name="Liu J."/>
            <person name="Wang Z."/>
            <person name="Sha Y."/>
            <person name="Zhang B."/>
            <person name="Wu H."/>
            <person name="Tang D."/>
            <person name="Shen Q."/>
            <person name="Xue P."/>
            <person name="Zou S."/>
            <person name="Wang X."/>
            <person name="Liu X."/>
            <person name="Wang F."/>
            <person name="Yang Y."/>
            <person name="An X."/>
            <person name="Dong Z."/>
            <person name="Zhang K."/>
            <person name="Zhang X."/>
            <person name="Luo M.C."/>
            <person name="Dvorak J."/>
            <person name="Tong Y."/>
            <person name="Wang J."/>
            <person name="Yang H."/>
            <person name="Li Z."/>
            <person name="Wang D."/>
            <person name="Zhang A."/>
            <person name="Wang J."/>
        </authorList>
    </citation>
    <scope>NUCLEOTIDE SEQUENCE</scope>
    <source>
        <strain evidence="3">cv. G1812</strain>
    </source>
</reference>
<protein>
    <submittedName>
        <fullName evidence="2">Uncharacterized protein</fullName>
    </submittedName>
</protein>
<feature type="compositionally biased region" description="Basic residues" evidence="1">
    <location>
        <begin position="89"/>
        <end position="99"/>
    </location>
</feature>
<feature type="region of interest" description="Disordered" evidence="1">
    <location>
        <begin position="1"/>
        <end position="31"/>
    </location>
</feature>
<dbReference type="EnsemblPlants" id="TuG1812G0500005297.01.T01">
    <property type="protein sequence ID" value="TuG1812G0500005297.01.T01"/>
    <property type="gene ID" value="TuG1812G0500005297.01"/>
</dbReference>
<evidence type="ECO:0000313" key="2">
    <source>
        <dbReference type="EnsemblPlants" id="TuG1812G0500005297.01.T01"/>
    </source>
</evidence>
<proteinExistence type="predicted"/>
<dbReference type="AlphaFoldDB" id="A0A8R7QN80"/>
<feature type="region of interest" description="Disordered" evidence="1">
    <location>
        <begin position="44"/>
        <end position="112"/>
    </location>
</feature>
<feature type="compositionally biased region" description="Low complexity" evidence="1">
    <location>
        <begin position="17"/>
        <end position="27"/>
    </location>
</feature>